<dbReference type="SMART" id="SM00962">
    <property type="entry name" value="SRP54"/>
    <property type="match status" value="1"/>
</dbReference>
<dbReference type="AlphaFoldDB" id="A0AAW3JWQ2"/>
<feature type="domain" description="AAA+ ATPase" evidence="15">
    <location>
        <begin position="226"/>
        <end position="374"/>
    </location>
</feature>
<dbReference type="InterPro" id="IPR020006">
    <property type="entry name" value="FlhF"/>
</dbReference>
<dbReference type="RefSeq" id="WP_055942523.1">
    <property type="nucleotide sequence ID" value="NZ_JAQDCV010000001.1"/>
</dbReference>
<comment type="caution">
    <text evidence="17">The sequence shown here is derived from an EMBL/GenBank/DDBJ whole genome shotgun (WGS) entry which is preliminary data.</text>
</comment>
<dbReference type="Proteomes" id="UP000050833">
    <property type="component" value="Unassembled WGS sequence"/>
</dbReference>
<dbReference type="InterPro" id="IPR000897">
    <property type="entry name" value="SRP54_GTPase_dom"/>
</dbReference>
<dbReference type="NCBIfam" id="TIGR03499">
    <property type="entry name" value="FlhF"/>
    <property type="match status" value="1"/>
</dbReference>
<keyword evidence="5" id="KW-1003">Cell membrane</keyword>
<feature type="domain" description="SRP54-type proteins GTP-binding" evidence="16">
    <location>
        <begin position="227"/>
        <end position="420"/>
    </location>
</feature>
<dbReference type="CDD" id="cd17873">
    <property type="entry name" value="FlhF"/>
    <property type="match status" value="1"/>
</dbReference>
<dbReference type="PANTHER" id="PTHR43134">
    <property type="entry name" value="SIGNAL RECOGNITION PARTICLE RECEPTOR SUBUNIT ALPHA"/>
    <property type="match status" value="1"/>
</dbReference>
<dbReference type="Pfam" id="PF00448">
    <property type="entry name" value="SRP54"/>
    <property type="match status" value="1"/>
</dbReference>
<evidence type="ECO:0000313" key="18">
    <source>
        <dbReference type="Proteomes" id="UP000050833"/>
    </source>
</evidence>
<dbReference type="EMBL" id="LLKB01000001">
    <property type="protein sequence ID" value="KQC86695.1"/>
    <property type="molecule type" value="Genomic_DNA"/>
</dbReference>
<evidence type="ECO:0000256" key="12">
    <source>
        <dbReference type="ARBA" id="ARBA00025337"/>
    </source>
</evidence>
<dbReference type="PANTHER" id="PTHR43134:SF3">
    <property type="entry name" value="FLAGELLAR BIOSYNTHESIS PROTEIN FLHF"/>
    <property type="match status" value="1"/>
</dbReference>
<keyword evidence="7" id="KW-1005">Bacterial flagellum biogenesis</keyword>
<evidence type="ECO:0000256" key="10">
    <source>
        <dbReference type="ARBA" id="ARBA00023136"/>
    </source>
</evidence>
<evidence type="ECO:0000256" key="8">
    <source>
        <dbReference type="ARBA" id="ARBA00022927"/>
    </source>
</evidence>
<comment type="subcellular location">
    <subcellularLocation>
        <location evidence="1">Cell membrane</location>
        <topology evidence="1">Peripheral membrane protein</topology>
        <orientation evidence="1">Cytoplasmic side</orientation>
    </subcellularLocation>
</comment>
<evidence type="ECO:0000256" key="9">
    <source>
        <dbReference type="ARBA" id="ARBA00023134"/>
    </source>
</evidence>
<evidence type="ECO:0000256" key="7">
    <source>
        <dbReference type="ARBA" id="ARBA00022795"/>
    </source>
</evidence>
<dbReference type="GO" id="GO:0005047">
    <property type="term" value="F:signal recognition particle binding"/>
    <property type="evidence" value="ECO:0007669"/>
    <property type="project" value="TreeGrafter"/>
</dbReference>
<evidence type="ECO:0000256" key="5">
    <source>
        <dbReference type="ARBA" id="ARBA00022475"/>
    </source>
</evidence>
<dbReference type="InterPro" id="IPR027417">
    <property type="entry name" value="P-loop_NTPase"/>
</dbReference>
<comment type="similarity">
    <text evidence="2">Belongs to the GTP-binding SRP family.</text>
</comment>
<dbReference type="GO" id="GO:0015031">
    <property type="term" value="P:protein transport"/>
    <property type="evidence" value="ECO:0007669"/>
    <property type="project" value="UniProtKB-KW"/>
</dbReference>
<dbReference type="InterPro" id="IPR047040">
    <property type="entry name" value="FlhF__GTPase_dom"/>
</dbReference>
<evidence type="ECO:0000256" key="11">
    <source>
        <dbReference type="ARBA" id="ARBA00023225"/>
    </source>
</evidence>
<keyword evidence="6" id="KW-0547">Nucleotide-binding</keyword>
<keyword evidence="8" id="KW-0653">Protein transport</keyword>
<evidence type="ECO:0000256" key="14">
    <source>
        <dbReference type="SAM" id="Coils"/>
    </source>
</evidence>
<evidence type="ECO:0000256" key="6">
    <source>
        <dbReference type="ARBA" id="ARBA00022741"/>
    </source>
</evidence>
<evidence type="ECO:0000256" key="1">
    <source>
        <dbReference type="ARBA" id="ARBA00004413"/>
    </source>
</evidence>
<evidence type="ECO:0000256" key="3">
    <source>
        <dbReference type="ARBA" id="ARBA00014919"/>
    </source>
</evidence>
<dbReference type="Gene3D" id="3.40.50.300">
    <property type="entry name" value="P-loop containing nucleotide triphosphate hydrolases"/>
    <property type="match status" value="1"/>
</dbReference>
<evidence type="ECO:0000313" key="17">
    <source>
        <dbReference type="EMBL" id="KQC86695.1"/>
    </source>
</evidence>
<accession>A0AAW3JWQ2</accession>
<evidence type="ECO:0000256" key="2">
    <source>
        <dbReference type="ARBA" id="ARBA00008531"/>
    </source>
</evidence>
<evidence type="ECO:0000256" key="13">
    <source>
        <dbReference type="NCBIfam" id="TIGR03499"/>
    </source>
</evidence>
<gene>
    <name evidence="17" type="ORF">APZ18_05900</name>
</gene>
<dbReference type="SMART" id="SM00382">
    <property type="entry name" value="AAA"/>
    <property type="match status" value="1"/>
</dbReference>
<name>A0AAW3JWQ2_9FIRM</name>
<keyword evidence="18" id="KW-1185">Reference proteome</keyword>
<dbReference type="FunFam" id="3.40.50.300:FF:000695">
    <property type="entry name" value="Flagellar biosynthesis regulator FlhF"/>
    <property type="match status" value="1"/>
</dbReference>
<evidence type="ECO:0000259" key="16">
    <source>
        <dbReference type="SMART" id="SM00962"/>
    </source>
</evidence>
<organism evidence="17 18">
    <name type="scientific">Butyribacter intestini</name>
    <dbReference type="NCBI Taxonomy" id="1703332"/>
    <lineage>
        <taxon>Bacteria</taxon>
        <taxon>Bacillati</taxon>
        <taxon>Bacillota</taxon>
        <taxon>Clostridia</taxon>
        <taxon>Lachnospirales</taxon>
        <taxon>Lachnospiraceae</taxon>
        <taxon>Butyribacter</taxon>
    </lineage>
</organism>
<sequence length="423" mass="47389">MIIKKYIATTEKEAVSLAKAELGEDVTIMNIKENNPKGLSRLFKKSSVEVTAAIDDVKTESKTPERKKEHTDFAKLQQALDGNGFTPAPDSKTARMEENKERLFRNNQVIRDNVVDVVGGKMDSSNEIEQKLNTLQDLIEKQMAQSIKDEQKANEQKEDKNQGYLELIKKQLLQNEVEAVYIDQIMDEIKGSLGRNVSLDNVLASVYQKIVLKIGQPHMIDTDNEKTKFIFFIGPTGVGKTTTIAKIASTMKLSKKLKVALVTSDTYRIAAVEQLRTYANILSIPLKVVYTAEEMESIRDELLAFDIVLIDTAGRSHNNAEQKEDLIKLLASVPEDEQEVFLVLSSTTKYNDLVRISQVYSEMTKYNLIFTKLDETDTVGNIYNLRVLTGAPLSYATWGQNVPDDIGKFNAQKIAKQLLGGNG</sequence>
<keyword evidence="10" id="KW-0472">Membrane</keyword>
<evidence type="ECO:0000259" key="15">
    <source>
        <dbReference type="SMART" id="SM00382"/>
    </source>
</evidence>
<keyword evidence="14" id="KW-0175">Coiled coil</keyword>
<proteinExistence type="inferred from homology"/>
<keyword evidence="9" id="KW-0342">GTP-binding</keyword>
<dbReference type="InterPro" id="IPR003593">
    <property type="entry name" value="AAA+_ATPase"/>
</dbReference>
<dbReference type="SUPFAM" id="SSF52540">
    <property type="entry name" value="P-loop containing nucleoside triphosphate hydrolases"/>
    <property type="match status" value="1"/>
</dbReference>
<feature type="coiled-coil region" evidence="14">
    <location>
        <begin position="121"/>
        <end position="167"/>
    </location>
</feature>
<dbReference type="GO" id="GO:0005886">
    <property type="term" value="C:plasma membrane"/>
    <property type="evidence" value="ECO:0007669"/>
    <property type="project" value="UniProtKB-SubCell"/>
</dbReference>
<protein>
    <recommendedName>
        <fullName evidence="3 13">Flagellar biosynthesis protein FlhF</fullName>
    </recommendedName>
</protein>
<comment type="function">
    <text evidence="12">Necessary for flagellar biosynthesis. May be involved in translocation of the flagellum.</text>
</comment>
<evidence type="ECO:0000256" key="4">
    <source>
        <dbReference type="ARBA" id="ARBA00022448"/>
    </source>
</evidence>
<reference evidence="17 18" key="1">
    <citation type="submission" date="2015-10" db="EMBL/GenBank/DDBJ databases">
        <title>Butyribacter intestini gen. nov., sp. nov., a butyric acid-producing bacterium of the family Lachnospiraceae isolated from the human faeces.</title>
        <authorList>
            <person name="Zou Y."/>
            <person name="Xue W."/>
            <person name="Luo G."/>
            <person name="Lv M."/>
        </authorList>
    </citation>
    <scope>NUCLEOTIDE SEQUENCE [LARGE SCALE GENOMIC DNA]</scope>
    <source>
        <strain evidence="17 18">TF01-11</strain>
    </source>
</reference>
<dbReference type="GO" id="GO:0006614">
    <property type="term" value="P:SRP-dependent cotranslational protein targeting to membrane"/>
    <property type="evidence" value="ECO:0007669"/>
    <property type="project" value="UniProtKB-UniRule"/>
</dbReference>
<dbReference type="Gene3D" id="1.20.120.1380">
    <property type="entry name" value="Flagellar FlhF biosynthesis protein, N domain"/>
    <property type="match status" value="1"/>
</dbReference>
<dbReference type="GO" id="GO:0003924">
    <property type="term" value="F:GTPase activity"/>
    <property type="evidence" value="ECO:0007669"/>
    <property type="project" value="UniProtKB-UniRule"/>
</dbReference>
<dbReference type="GO" id="GO:0044781">
    <property type="term" value="P:bacterial-type flagellum organization"/>
    <property type="evidence" value="ECO:0007669"/>
    <property type="project" value="UniProtKB-UniRule"/>
</dbReference>
<keyword evidence="4" id="KW-0813">Transport</keyword>
<dbReference type="GO" id="GO:0005525">
    <property type="term" value="F:GTP binding"/>
    <property type="evidence" value="ECO:0007669"/>
    <property type="project" value="UniProtKB-UniRule"/>
</dbReference>
<keyword evidence="11" id="KW-1006">Bacterial flagellum protein export</keyword>